<protein>
    <submittedName>
        <fullName evidence="1">Rot57 protein</fullName>
    </submittedName>
</protein>
<proteinExistence type="predicted"/>
<dbReference type="EMBL" id="X95246">
    <property type="protein sequence ID" value="CAA64535.1"/>
    <property type="molecule type" value="Genomic_DNA"/>
</dbReference>
<evidence type="ECO:0000313" key="2">
    <source>
        <dbReference type="FlyBase" id="FBgn0011623"/>
    </source>
</evidence>
<dbReference type="FlyBase" id="FBgn0011623">
    <property type="gene designation" value="l(2)rot"/>
</dbReference>
<reference evidence="1" key="1">
    <citation type="journal article" date="1997" name="Gene">
        <title>Gene within gene configuration and expression of the Drosophila melanogaster genes lethal(2) neighbour of tid [l(2)not] and lethal(2) relative of tid.</title>
        <authorList>
            <person name="Kaymer M."/>
            <person name="Kurzik-Dumke U."/>
            <person name="GundackerGundacker D."/>
            <person name="Debes A."/>
            <person name="Labitzke K."/>
        </authorList>
    </citation>
    <scope>NUCLEOTIDE SEQUENCE</scope>
    <source>
        <strain evidence="1">BIf</strain>
    </source>
</reference>
<name>V9H127_DROME</name>
<dbReference type="AGR" id="FB:FBgn0011623"/>
<sequence length="544" mass="57606">MDLILLMKPPPPPSPCPDPDPPPSFALVFSLSVHWSLPSLFSAPGPGLEAPDPAAAALALAAAPAPGSSLAPALQREMGKGRERRHHLIKLAHRTHVYFNYEFKLQVTFRDCIGRSGDYLRCLLTAVFAIRDSVDLPGGVLLQLGVRLDQSQSLLVQLLCRWHRDLDVHVMIAVSVGIHAFQTLAAQHDLVVRRGARLHVDPLILVYALDTHSAAQHRLGQGYGRVRVHIGALAPEVVAPLHAERDEQLLAAHLHSHRLPVLNASRHRHGDLAALDRAALALALAARILNVLPRALAVAASGAHYEGPSGHRFEAGAVAVLTATWLGARLALGAGALGALVHHVDVDILVNAARRLGKGQVHDHLLGLAESELGVGEVVERVRSKVALAEDLAEELLGVDARAELPALRETLGAKATGSSARESAALATNVFRRLAIGVVLTALLLVAEHFVGLGDLLELAARIRILLVRVRMVLLGQLVVGFLDVLAVGVLGNAQRGVVVLGQEVARGVQAAHLGCVCPGTSAPGAGEDSVGGRAWRGERGCR</sequence>
<organism evidence="1">
    <name type="scientific">Drosophila melanogaster</name>
    <name type="common">Fruit fly</name>
    <dbReference type="NCBI Taxonomy" id="7227"/>
    <lineage>
        <taxon>Eukaryota</taxon>
        <taxon>Metazoa</taxon>
        <taxon>Ecdysozoa</taxon>
        <taxon>Arthropoda</taxon>
        <taxon>Hexapoda</taxon>
        <taxon>Insecta</taxon>
        <taxon>Pterygota</taxon>
        <taxon>Neoptera</taxon>
        <taxon>Endopterygota</taxon>
        <taxon>Diptera</taxon>
        <taxon>Brachycera</taxon>
        <taxon>Muscomorpha</taxon>
        <taxon>Ephydroidea</taxon>
        <taxon>Drosophilidae</taxon>
        <taxon>Drosophila</taxon>
        <taxon>Sophophora</taxon>
    </lineage>
</organism>
<gene>
    <name evidence="1 2" type="primary">l(2)rot</name>
</gene>
<evidence type="ECO:0000313" key="1">
    <source>
        <dbReference type="EMBL" id="CAA64535.1"/>
    </source>
</evidence>
<accession>V9H127</accession>
<dbReference type="AlphaFoldDB" id="V9H127"/>